<dbReference type="RefSeq" id="WP_162666950.1">
    <property type="nucleotide sequence ID" value="NZ_LR593886.1"/>
</dbReference>
<organism evidence="2 3">
    <name type="scientific">Gemmata massiliana</name>
    <dbReference type="NCBI Taxonomy" id="1210884"/>
    <lineage>
        <taxon>Bacteria</taxon>
        <taxon>Pseudomonadati</taxon>
        <taxon>Planctomycetota</taxon>
        <taxon>Planctomycetia</taxon>
        <taxon>Gemmatales</taxon>
        <taxon>Gemmataceae</taxon>
        <taxon>Gemmata</taxon>
    </lineage>
</organism>
<dbReference type="InterPro" id="IPR011990">
    <property type="entry name" value="TPR-like_helical_dom_sf"/>
</dbReference>
<proteinExistence type="predicted"/>
<gene>
    <name evidence="2" type="ORF">SOIL9_56860</name>
</gene>
<dbReference type="AlphaFoldDB" id="A0A6P2CSF7"/>
<name>A0A6P2CSF7_9BACT</name>
<accession>A0A6P2CSF7</accession>
<dbReference type="InterPro" id="IPR019734">
    <property type="entry name" value="TPR_rpt"/>
</dbReference>
<dbReference type="KEGG" id="gms:SOIL9_56860"/>
<dbReference type="Proteomes" id="UP000464178">
    <property type="component" value="Chromosome"/>
</dbReference>
<keyword evidence="3" id="KW-1185">Reference proteome</keyword>
<feature type="region of interest" description="Disordered" evidence="1">
    <location>
        <begin position="156"/>
        <end position="183"/>
    </location>
</feature>
<feature type="compositionally biased region" description="Polar residues" evidence="1">
    <location>
        <begin position="171"/>
        <end position="181"/>
    </location>
</feature>
<evidence type="ECO:0000256" key="1">
    <source>
        <dbReference type="SAM" id="MobiDB-lite"/>
    </source>
</evidence>
<evidence type="ECO:0000313" key="2">
    <source>
        <dbReference type="EMBL" id="VTR92028.1"/>
    </source>
</evidence>
<evidence type="ECO:0000313" key="3">
    <source>
        <dbReference type="Proteomes" id="UP000464178"/>
    </source>
</evidence>
<dbReference type="SUPFAM" id="SSF48452">
    <property type="entry name" value="TPR-like"/>
    <property type="match status" value="1"/>
</dbReference>
<dbReference type="EMBL" id="LR593886">
    <property type="protein sequence ID" value="VTR92028.1"/>
    <property type="molecule type" value="Genomic_DNA"/>
</dbReference>
<protein>
    <submittedName>
        <fullName evidence="2">Tetratricopeptide tpr_2 repeat protein</fullName>
    </submittedName>
</protein>
<reference evidence="2 3" key="1">
    <citation type="submission" date="2019-05" db="EMBL/GenBank/DDBJ databases">
        <authorList>
            <consortium name="Science for Life Laboratories"/>
        </authorList>
    </citation>
    <scope>NUCLEOTIDE SEQUENCE [LARGE SCALE GENOMIC DNA]</scope>
    <source>
        <strain evidence="2">Soil9</strain>
    </source>
</reference>
<dbReference type="SMART" id="SM00028">
    <property type="entry name" value="TPR"/>
    <property type="match status" value="2"/>
</dbReference>
<dbReference type="Gene3D" id="1.25.40.10">
    <property type="entry name" value="Tetratricopeptide repeat domain"/>
    <property type="match status" value="1"/>
</dbReference>
<sequence length="218" mass="22838">MDLLRSLAAPGSPHRFASACQNLGVLCLEAGGPDSAVTRLTQAIRAYHRLPVQGPVATDLADATVARGNARRQLGRTSDALADYSAALRLFRRTGRSAGDVATVQLNIGVALWGNGHRLGAWVRFPSAERCYRSSEPTVAPGLACCATPGARPSHSAGRMSRSGCSRKRWTGTTGSRLTTPSPGPMSGRGFCPIWDSLCSRLPPLIGPPPGRLGSLGP</sequence>